<reference evidence="3 4" key="1">
    <citation type="submission" date="2016-11" db="EMBL/GenBank/DDBJ databases">
        <title>Genome sequence and comparative genomic analysis of clinical strain Elizabethkingia meningoseptica 61421 PRCM.</title>
        <authorList>
            <person name="Wang M."/>
            <person name="Hu S."/>
            <person name="Cao L."/>
            <person name="Jiang T."/>
            <person name="Zhou Y."/>
            <person name="Ming D."/>
        </authorList>
    </citation>
    <scope>NUCLEOTIDE SEQUENCE [LARGE SCALE GENOMIC DNA]</scope>
    <source>
        <strain evidence="3 4">61421 PRCM</strain>
    </source>
</reference>
<dbReference type="OrthoDB" id="9809549at2"/>
<accession>A0A1T3FHC3</accession>
<dbReference type="Proteomes" id="UP000188947">
    <property type="component" value="Unassembled WGS sequence"/>
</dbReference>
<organism evidence="3 4">
    <name type="scientific">Elizabethkingia meningoseptica</name>
    <name type="common">Chryseobacterium meningosepticum</name>
    <dbReference type="NCBI Taxonomy" id="238"/>
    <lineage>
        <taxon>Bacteria</taxon>
        <taxon>Pseudomonadati</taxon>
        <taxon>Bacteroidota</taxon>
        <taxon>Flavobacteriia</taxon>
        <taxon>Flavobacteriales</taxon>
        <taxon>Weeksellaceae</taxon>
        <taxon>Elizabethkingia</taxon>
    </lineage>
</organism>
<dbReference type="SUPFAM" id="SSF53474">
    <property type="entry name" value="alpha/beta-Hydrolases"/>
    <property type="match status" value="1"/>
</dbReference>
<dbReference type="PANTHER" id="PTHR43265:SF1">
    <property type="entry name" value="ESTERASE ESTD"/>
    <property type="match status" value="1"/>
</dbReference>
<comment type="caution">
    <text evidence="3">The sequence shown here is derived from an EMBL/GenBank/DDBJ whole genome shotgun (WGS) entry which is preliminary data.</text>
</comment>
<keyword evidence="4" id="KW-1185">Reference proteome</keyword>
<dbReference type="InterPro" id="IPR022742">
    <property type="entry name" value="Hydrolase_4"/>
</dbReference>
<gene>
    <name evidence="3" type="ORF">BMF97_14945</name>
</gene>
<dbReference type="Gene3D" id="3.10.450.590">
    <property type="match status" value="1"/>
</dbReference>
<dbReference type="Pfam" id="PF12146">
    <property type="entry name" value="Hydrolase_4"/>
    <property type="match status" value="1"/>
</dbReference>
<dbReference type="PANTHER" id="PTHR43265">
    <property type="entry name" value="ESTERASE ESTD"/>
    <property type="match status" value="1"/>
</dbReference>
<evidence type="ECO:0000313" key="4">
    <source>
        <dbReference type="Proteomes" id="UP000188947"/>
    </source>
</evidence>
<dbReference type="Gene3D" id="3.40.50.1820">
    <property type="entry name" value="alpha/beta hydrolase"/>
    <property type="match status" value="1"/>
</dbReference>
<evidence type="ECO:0000259" key="1">
    <source>
        <dbReference type="Pfam" id="PF12146"/>
    </source>
</evidence>
<keyword evidence="3" id="KW-0378">Hydrolase</keyword>
<sequence length="465" mass="51422">MKIKLTLFSLMMSHLFFSQNIEKTASEFVDHLFTKKYEECVKLEDEEVKDKMPEGVLEMVNNQLSGMFGDYKKIISTKKATGEATPTVLVYTEFSNQKVIFKIPFSKNNKVLGIFKGPDEEVSVAVSRPQTPQPPFSYKTEDVKFKNETEGNLLAGTISIPSDKKDFPIAVMITGSGAQDRDEEIMGHKPFAVIANYLAKNGIGTLRLDDRGVGESEKGKDGATSADFATDINSAVNFLAKRGYTNIGLIGHSEGGMIAPMVANMNKNVKFQVLLAGPGVTGEQILLQQTYDISKAAGSDEATLKANRGISEKIFNYANQYKGNDLYADLKNYIITTLASEPSFKDDPKKLEALAESNAKSFTNPWLAYFIKHDPAKVLEKTKTPTLALNGSLDLQVNPQQNLSAIKNALKKAGNKDFEVAEVPMLNHLFQTAQTGSPKEYGEIEETFAPKVLEMMKNWILKHQK</sequence>
<dbReference type="GO" id="GO:0052689">
    <property type="term" value="F:carboxylic ester hydrolase activity"/>
    <property type="evidence" value="ECO:0007669"/>
    <property type="project" value="TreeGrafter"/>
</dbReference>
<name>A0A1T3FHC3_ELIME</name>
<proteinExistence type="predicted"/>
<dbReference type="InterPro" id="IPR029058">
    <property type="entry name" value="AB_hydrolase_fold"/>
</dbReference>
<dbReference type="InterPro" id="IPR024981">
    <property type="entry name" value="DUF3887"/>
</dbReference>
<dbReference type="EMBL" id="MPOG01000016">
    <property type="protein sequence ID" value="OOH93722.1"/>
    <property type="molecule type" value="Genomic_DNA"/>
</dbReference>
<feature type="domain" description="DUF3887" evidence="2">
    <location>
        <begin position="25"/>
        <end position="113"/>
    </location>
</feature>
<dbReference type="STRING" id="238.BBD35_08795"/>
<evidence type="ECO:0000259" key="2">
    <source>
        <dbReference type="Pfam" id="PF13026"/>
    </source>
</evidence>
<dbReference type="RefSeq" id="WP_070904272.1">
    <property type="nucleotide sequence ID" value="NZ_CP016378.1"/>
</dbReference>
<dbReference type="InterPro" id="IPR053145">
    <property type="entry name" value="AB_hydrolase_Est10"/>
</dbReference>
<feature type="domain" description="Serine aminopeptidase S33" evidence="1">
    <location>
        <begin position="192"/>
        <end position="428"/>
    </location>
</feature>
<evidence type="ECO:0000313" key="3">
    <source>
        <dbReference type="EMBL" id="OOH93722.1"/>
    </source>
</evidence>
<dbReference type="AlphaFoldDB" id="A0A1T3FHC3"/>
<dbReference type="eggNOG" id="COG1073">
    <property type="taxonomic scope" value="Bacteria"/>
</dbReference>
<protein>
    <submittedName>
        <fullName evidence="3">Alpha/beta hydrolase</fullName>
    </submittedName>
</protein>
<dbReference type="Pfam" id="PF13026">
    <property type="entry name" value="DUF3887"/>
    <property type="match status" value="1"/>
</dbReference>